<evidence type="ECO:0008006" key="6">
    <source>
        <dbReference type="Google" id="ProtNLM"/>
    </source>
</evidence>
<proteinExistence type="predicted"/>
<name>A0A9K3PE85_9STRA</name>
<feature type="transmembrane region" description="Helical" evidence="2">
    <location>
        <begin position="224"/>
        <end position="245"/>
    </location>
</feature>
<feature type="chain" id="PRO_5039902367" description="Transmembrane protein" evidence="3">
    <location>
        <begin position="22"/>
        <end position="293"/>
    </location>
</feature>
<gene>
    <name evidence="4" type="ORF">IV203_007001</name>
</gene>
<comment type="caution">
    <text evidence="4">The sequence shown here is derived from an EMBL/GenBank/DDBJ whole genome shotgun (WGS) entry which is preliminary data.</text>
</comment>
<keyword evidence="2" id="KW-0472">Membrane</keyword>
<evidence type="ECO:0000256" key="1">
    <source>
        <dbReference type="SAM" id="MobiDB-lite"/>
    </source>
</evidence>
<sequence length="293" mass="31364">MIANVFCVFVVAAQLLHYGDAFQAPLTVTCSARADIKSPIKFPCRKLSGGPRTPLRVAENNEASANSSTKKRRVRKRKQDSNVDDTEIVASESTISPPSPSQPDLELKPRDDTPVQLQIKNVKDLVGGGGTSSSSPPSPNSSSEPSTASISPPLMEDIVSSNQQSSRSATSSNKGLNDSLEQLLEDARQMKGKGGNSNGSTAGLLSDEEGTGLKEGIRNVLSTIVTADFFVVCGFLVWFLAGIFWRAAFNDDSVQIAFNNNFETLVQPALGILMIAALAGNFFKEEEDTDMMT</sequence>
<feature type="region of interest" description="Disordered" evidence="1">
    <location>
        <begin position="123"/>
        <end position="153"/>
    </location>
</feature>
<dbReference type="Proteomes" id="UP000693970">
    <property type="component" value="Unassembled WGS sequence"/>
</dbReference>
<reference evidence="4" key="1">
    <citation type="journal article" date="2021" name="Sci. Rep.">
        <title>Diploid genomic architecture of Nitzschia inconspicua, an elite biomass production diatom.</title>
        <authorList>
            <person name="Oliver A."/>
            <person name="Podell S."/>
            <person name="Pinowska A."/>
            <person name="Traller J.C."/>
            <person name="Smith S.R."/>
            <person name="McClure R."/>
            <person name="Beliaev A."/>
            <person name="Bohutskyi P."/>
            <person name="Hill E.A."/>
            <person name="Rabines A."/>
            <person name="Zheng H."/>
            <person name="Allen L.Z."/>
            <person name="Kuo A."/>
            <person name="Grigoriev I.V."/>
            <person name="Allen A.E."/>
            <person name="Hazlebeck D."/>
            <person name="Allen E.E."/>
        </authorList>
    </citation>
    <scope>NUCLEOTIDE SEQUENCE</scope>
    <source>
        <strain evidence="4">Hildebrandi</strain>
    </source>
</reference>
<keyword evidence="2" id="KW-1133">Transmembrane helix</keyword>
<keyword evidence="2" id="KW-0812">Transmembrane</keyword>
<feature type="compositionally biased region" description="Basic residues" evidence="1">
    <location>
        <begin position="69"/>
        <end position="78"/>
    </location>
</feature>
<organism evidence="4 5">
    <name type="scientific">Nitzschia inconspicua</name>
    <dbReference type="NCBI Taxonomy" id="303405"/>
    <lineage>
        <taxon>Eukaryota</taxon>
        <taxon>Sar</taxon>
        <taxon>Stramenopiles</taxon>
        <taxon>Ochrophyta</taxon>
        <taxon>Bacillariophyta</taxon>
        <taxon>Bacillariophyceae</taxon>
        <taxon>Bacillariophycidae</taxon>
        <taxon>Bacillariales</taxon>
        <taxon>Bacillariaceae</taxon>
        <taxon>Nitzschia</taxon>
    </lineage>
</organism>
<evidence type="ECO:0000256" key="3">
    <source>
        <dbReference type="SAM" id="SignalP"/>
    </source>
</evidence>
<evidence type="ECO:0000256" key="2">
    <source>
        <dbReference type="SAM" id="Phobius"/>
    </source>
</evidence>
<accession>A0A9K3PE85</accession>
<feature type="transmembrane region" description="Helical" evidence="2">
    <location>
        <begin position="265"/>
        <end position="283"/>
    </location>
</feature>
<keyword evidence="3" id="KW-0732">Signal</keyword>
<evidence type="ECO:0000313" key="5">
    <source>
        <dbReference type="Proteomes" id="UP000693970"/>
    </source>
</evidence>
<dbReference type="AlphaFoldDB" id="A0A9K3PE85"/>
<dbReference type="OrthoDB" id="198634at2759"/>
<feature type="signal peptide" evidence="3">
    <location>
        <begin position="1"/>
        <end position="21"/>
    </location>
</feature>
<feature type="region of interest" description="Disordered" evidence="1">
    <location>
        <begin position="47"/>
        <end position="110"/>
    </location>
</feature>
<protein>
    <recommendedName>
        <fullName evidence="6">Transmembrane protein</fullName>
    </recommendedName>
</protein>
<feature type="compositionally biased region" description="Low complexity" evidence="1">
    <location>
        <begin position="132"/>
        <end position="153"/>
    </location>
</feature>
<reference evidence="4" key="2">
    <citation type="submission" date="2021-04" db="EMBL/GenBank/DDBJ databases">
        <authorList>
            <person name="Podell S."/>
        </authorList>
    </citation>
    <scope>NUCLEOTIDE SEQUENCE</scope>
    <source>
        <strain evidence="4">Hildebrandi</strain>
    </source>
</reference>
<keyword evidence="5" id="KW-1185">Reference proteome</keyword>
<evidence type="ECO:0000313" key="4">
    <source>
        <dbReference type="EMBL" id="KAG7341909.1"/>
    </source>
</evidence>
<dbReference type="EMBL" id="JAGRRH010000025">
    <property type="protein sequence ID" value="KAG7341909.1"/>
    <property type="molecule type" value="Genomic_DNA"/>
</dbReference>